<evidence type="ECO:0000313" key="2">
    <source>
        <dbReference type="EMBL" id="ABI51685.1"/>
    </source>
</evidence>
<keyword evidence="1" id="KW-0812">Transmembrane</keyword>
<feature type="transmembrane region" description="Helical" evidence="1">
    <location>
        <begin position="54"/>
        <end position="75"/>
    </location>
</feature>
<dbReference type="GeneID" id="4271484"/>
<keyword evidence="1" id="KW-0472">Membrane</keyword>
<keyword evidence="1" id="KW-1133">Transmembrane helix</keyword>
<name>Q09F66_TETPR</name>
<reference evidence="2" key="1">
    <citation type="journal article" date="2007" name="PLoS ONE">
        <title>Complete mitochondrial genome sequence of three tetrahymena species reveals mutation hot spots and accelerated nonsynonymous substitutions in Ymf genes.</title>
        <authorList>
            <person name="Moradian M.M."/>
            <person name="Beglaryan D."/>
            <person name="Skozylas J.M."/>
            <person name="Kerikorian V."/>
        </authorList>
    </citation>
    <scope>NUCLEOTIDE SEQUENCE</scope>
    <source>
        <strain evidence="2">RP</strain>
    </source>
</reference>
<dbReference type="AlphaFoldDB" id="Q09F66"/>
<sequence length="187" mass="23265">MFKAIFNDFFILFNRRIIPVYLWLFLYSFLFISTDNIFLCSYLREDVFGLEENIIIVLFIPILYVAIKYFFYNYINSKIQIKMSLLKYDILKEILTLKYKLHIYIITTIKHIIDFNFKKLILFTNFIINYYKSNLINNLIIYIFNYFYKNNLIWYTLFKTHSIYGYYRATRLNFIDLRNENMKRYKY</sequence>
<proteinExistence type="predicted"/>
<organism evidence="2">
    <name type="scientific">Tetrahymena paravorax</name>
    <dbReference type="NCBI Taxonomy" id="5905"/>
    <lineage>
        <taxon>Eukaryota</taxon>
        <taxon>Sar</taxon>
        <taxon>Alveolata</taxon>
        <taxon>Ciliophora</taxon>
        <taxon>Intramacronucleata</taxon>
        <taxon>Oligohymenophorea</taxon>
        <taxon>Hymenostomatida</taxon>
        <taxon>Tetrahymenina</taxon>
        <taxon>Tetrahymenidae</taxon>
        <taxon>Tetrahymena</taxon>
    </lineage>
</organism>
<evidence type="ECO:0000256" key="1">
    <source>
        <dbReference type="SAM" id="Phobius"/>
    </source>
</evidence>
<accession>Q09F66</accession>
<dbReference type="EMBL" id="DQ927304">
    <property type="protein sequence ID" value="ABI51685.1"/>
    <property type="molecule type" value="Genomic_DNA"/>
</dbReference>
<gene>
    <name evidence="2" type="primary">ymf75</name>
</gene>
<protein>
    <submittedName>
        <fullName evidence="2">Ymf75</fullName>
    </submittedName>
</protein>
<feature type="transmembrane region" description="Helical" evidence="1">
    <location>
        <begin position="20"/>
        <end position="39"/>
    </location>
</feature>
<geneLocation type="mitochondrion" evidence="2"/>
<keyword evidence="2" id="KW-0496">Mitochondrion</keyword>
<dbReference type="RefSeq" id="YP_740776.1">
    <property type="nucleotide sequence ID" value="NC_008338.1"/>
</dbReference>